<sequence>MKMNVELDCTPEEMRRLLGLPDVSEVNQAYVDSVKDMMKGATTLEQMQTLTKNIAPMGEMGMRFFQSLMQAGAAGMTGSSKSSSDKKKD</sequence>
<evidence type="ECO:0000313" key="1">
    <source>
        <dbReference type="EMBL" id="WOE75449.1"/>
    </source>
</evidence>
<dbReference type="InterPro" id="IPR045502">
    <property type="entry name" value="DUF6489"/>
</dbReference>
<gene>
    <name evidence="1" type="ORF">RB602_01675</name>
</gene>
<dbReference type="Pfam" id="PF20099">
    <property type="entry name" value="DUF6489"/>
    <property type="match status" value="1"/>
</dbReference>
<dbReference type="RefSeq" id="WP_317082366.1">
    <property type="nucleotide sequence ID" value="NZ_CP136594.1"/>
</dbReference>
<name>A0AA97F6S3_9SPHN</name>
<organism evidence="1 2">
    <name type="scientific">Alterisphingorhabdus coralli</name>
    <dbReference type="NCBI Taxonomy" id="3071408"/>
    <lineage>
        <taxon>Bacteria</taxon>
        <taxon>Pseudomonadati</taxon>
        <taxon>Pseudomonadota</taxon>
        <taxon>Alphaproteobacteria</taxon>
        <taxon>Sphingomonadales</taxon>
        <taxon>Sphingomonadaceae</taxon>
        <taxon>Alterisphingorhabdus (ex Yan et al. 2024)</taxon>
    </lineage>
</organism>
<protein>
    <submittedName>
        <fullName evidence="1">DUF6489 family protein</fullName>
    </submittedName>
</protein>
<dbReference type="Proteomes" id="UP001302429">
    <property type="component" value="Chromosome"/>
</dbReference>
<reference evidence="1 2" key="1">
    <citation type="submission" date="2023-10" db="EMBL/GenBank/DDBJ databases">
        <title>Complete genome sequence of a Sphingomonadaceae bacterium.</title>
        <authorList>
            <person name="Yan C."/>
        </authorList>
    </citation>
    <scope>NUCLEOTIDE SEQUENCE [LARGE SCALE GENOMIC DNA]</scope>
    <source>
        <strain evidence="1 2">SCSIO 66989</strain>
    </source>
</reference>
<evidence type="ECO:0000313" key="2">
    <source>
        <dbReference type="Proteomes" id="UP001302429"/>
    </source>
</evidence>
<keyword evidence="2" id="KW-1185">Reference proteome</keyword>
<dbReference type="EMBL" id="CP136594">
    <property type="protein sequence ID" value="WOE75449.1"/>
    <property type="molecule type" value="Genomic_DNA"/>
</dbReference>
<proteinExistence type="predicted"/>
<dbReference type="AlphaFoldDB" id="A0AA97F6S3"/>
<dbReference type="KEGG" id="acoa:RB602_01675"/>
<accession>A0AA97F6S3</accession>